<dbReference type="GO" id="GO:0008253">
    <property type="term" value="F:5'-nucleotidase activity"/>
    <property type="evidence" value="ECO:0007669"/>
    <property type="project" value="TreeGrafter"/>
</dbReference>
<name>A0A8J4E2D7_9ACTN</name>
<evidence type="ECO:0000256" key="3">
    <source>
        <dbReference type="SAM" id="MobiDB-lite"/>
    </source>
</evidence>
<protein>
    <recommendedName>
        <fullName evidence="9">5'-nucleotidase</fullName>
    </recommendedName>
</protein>
<keyword evidence="1" id="KW-0732">Signal</keyword>
<evidence type="ECO:0000313" key="7">
    <source>
        <dbReference type="EMBL" id="GIJ58884.1"/>
    </source>
</evidence>
<dbReference type="Gene3D" id="3.90.780.10">
    <property type="entry name" value="5'-Nucleotidase, C-terminal domain"/>
    <property type="match status" value="1"/>
</dbReference>
<dbReference type="PRINTS" id="PR01607">
    <property type="entry name" value="APYRASEFAMLY"/>
</dbReference>
<feature type="transmembrane region" description="Helical" evidence="4">
    <location>
        <begin position="606"/>
        <end position="629"/>
    </location>
</feature>
<keyword evidence="2" id="KW-0547">Nucleotide-binding</keyword>
<keyword evidence="4" id="KW-0472">Membrane</keyword>
<gene>
    <name evidence="7" type="ORF">Vau01_064000</name>
</gene>
<accession>A0A8J4E2D7</accession>
<keyword evidence="4" id="KW-0812">Transmembrane</keyword>
<dbReference type="SUPFAM" id="SSF55816">
    <property type="entry name" value="5'-nucleotidase (syn. UDP-sugar hydrolase), C-terminal domain"/>
    <property type="match status" value="1"/>
</dbReference>
<dbReference type="GO" id="GO:0008768">
    <property type="term" value="F:UDP-sugar diphosphatase activity"/>
    <property type="evidence" value="ECO:0007669"/>
    <property type="project" value="TreeGrafter"/>
</dbReference>
<dbReference type="SUPFAM" id="SSF56300">
    <property type="entry name" value="Metallo-dependent phosphatases"/>
    <property type="match status" value="1"/>
</dbReference>
<dbReference type="InterPro" id="IPR004843">
    <property type="entry name" value="Calcineurin-like_PHP"/>
</dbReference>
<reference evidence="7" key="1">
    <citation type="submission" date="2021-01" db="EMBL/GenBank/DDBJ databases">
        <title>Whole genome shotgun sequence of Virgisporangium aurantiacum NBRC 16421.</title>
        <authorList>
            <person name="Komaki H."/>
            <person name="Tamura T."/>
        </authorList>
    </citation>
    <scope>NUCLEOTIDE SEQUENCE</scope>
    <source>
        <strain evidence="7">NBRC 16421</strain>
    </source>
</reference>
<comment type="caution">
    <text evidence="7">The sequence shown here is derived from an EMBL/GenBank/DDBJ whole genome shotgun (WGS) entry which is preliminary data.</text>
</comment>
<evidence type="ECO:0000259" key="5">
    <source>
        <dbReference type="Pfam" id="PF00149"/>
    </source>
</evidence>
<evidence type="ECO:0000259" key="6">
    <source>
        <dbReference type="Pfam" id="PF02872"/>
    </source>
</evidence>
<dbReference type="GO" id="GO:0000166">
    <property type="term" value="F:nucleotide binding"/>
    <property type="evidence" value="ECO:0007669"/>
    <property type="project" value="UniProtKB-KW"/>
</dbReference>
<feature type="compositionally biased region" description="Low complexity" evidence="3">
    <location>
        <begin position="564"/>
        <end position="591"/>
    </location>
</feature>
<evidence type="ECO:0008006" key="9">
    <source>
        <dbReference type="Google" id="ProtNLM"/>
    </source>
</evidence>
<dbReference type="InterPro" id="IPR008334">
    <property type="entry name" value="5'-Nucleotdase_C"/>
</dbReference>
<feature type="domain" description="5'-Nucleotidase C-terminal" evidence="6">
    <location>
        <begin position="370"/>
        <end position="527"/>
    </location>
</feature>
<sequence>MWRVPWLVKIATASFVHCLEEISLRKTSLRALGLAGALAVGGATALVGGNPAAAAPTTIQILGFNDFHGRLESPGNDANGKPVGGAAQMAGMIKQLRGENPQTVVLAAGDNIGASTFISAVQQDKPTIDFLNAIGLDATAAGNHEFDKGYADLTGRVADAANFEILGANVYKNGAPALPESFTKTVGGVKVGVIGVVTQETGTLVSPDGVQGITFKDPVAEANRVAASLKADGVDVVVLVSHEGSPSAGDCAAVANPATVFGKIVTNTSKDVDAIISGHTHVEYNCSYPVAGLNHPRPVMQTGEYGRALDRLNVTVDGGSVTNITADVLPIVGYPQDADVAALVAKAKADADVLGQVQIGSITADVKRATTSAGAEDRGAESVLGNFIADVQLSRTKDAGRGGAQIALMNPGGLRADLLMGSDNGVVTYSDAFTVQPFSNDVVTKSLKGSDIKAALEQQWQPAGSARPLLHLGVSKGLTYTYNPAGAAGSRIVSISFNGQPLNMNGTYRVTVNSFLAAGGDNFAALAGGSDKTTTGDNDLTMLTDYFKANSPVTADTKFRSSVAGVPGEPSASPSVSGSASASASASASPAPGGGSGGGGLPTTGVALFSILGGGLLLVAVGVAALFLARRRRVETIA</sequence>
<dbReference type="InterPro" id="IPR006179">
    <property type="entry name" value="5_nucleotidase/apyrase"/>
</dbReference>
<dbReference type="PANTHER" id="PTHR11575">
    <property type="entry name" value="5'-NUCLEOTIDASE-RELATED"/>
    <property type="match status" value="1"/>
</dbReference>
<dbReference type="GO" id="GO:0009166">
    <property type="term" value="P:nucleotide catabolic process"/>
    <property type="evidence" value="ECO:0007669"/>
    <property type="project" value="InterPro"/>
</dbReference>
<feature type="region of interest" description="Disordered" evidence="3">
    <location>
        <begin position="561"/>
        <end position="597"/>
    </location>
</feature>
<dbReference type="Gene3D" id="3.60.21.10">
    <property type="match status" value="1"/>
</dbReference>
<evidence type="ECO:0000256" key="1">
    <source>
        <dbReference type="ARBA" id="ARBA00022729"/>
    </source>
</evidence>
<dbReference type="InterPro" id="IPR029052">
    <property type="entry name" value="Metallo-depent_PP-like"/>
</dbReference>
<dbReference type="PANTHER" id="PTHR11575:SF24">
    <property type="entry name" value="5'-NUCLEOTIDASE"/>
    <property type="match status" value="1"/>
</dbReference>
<proteinExistence type="inferred from homology"/>
<dbReference type="InterPro" id="IPR036907">
    <property type="entry name" value="5'-Nucleotdase_C_sf"/>
</dbReference>
<dbReference type="AlphaFoldDB" id="A0A8J4E2D7"/>
<feature type="domain" description="Calcineurin-like phosphoesterase" evidence="5">
    <location>
        <begin position="60"/>
        <end position="282"/>
    </location>
</feature>
<comment type="similarity">
    <text evidence="2">Belongs to the 5'-nucleotidase family.</text>
</comment>
<keyword evidence="2" id="KW-0378">Hydrolase</keyword>
<dbReference type="GO" id="GO:0030288">
    <property type="term" value="C:outer membrane-bounded periplasmic space"/>
    <property type="evidence" value="ECO:0007669"/>
    <property type="project" value="TreeGrafter"/>
</dbReference>
<dbReference type="Pfam" id="PF00149">
    <property type="entry name" value="Metallophos"/>
    <property type="match status" value="1"/>
</dbReference>
<keyword evidence="8" id="KW-1185">Reference proteome</keyword>
<evidence type="ECO:0000256" key="4">
    <source>
        <dbReference type="SAM" id="Phobius"/>
    </source>
</evidence>
<keyword evidence="4" id="KW-1133">Transmembrane helix</keyword>
<evidence type="ECO:0000256" key="2">
    <source>
        <dbReference type="RuleBase" id="RU362119"/>
    </source>
</evidence>
<dbReference type="Pfam" id="PF02872">
    <property type="entry name" value="5_nucleotid_C"/>
    <property type="match status" value="1"/>
</dbReference>
<dbReference type="Proteomes" id="UP000612585">
    <property type="component" value="Unassembled WGS sequence"/>
</dbReference>
<evidence type="ECO:0000313" key="8">
    <source>
        <dbReference type="Proteomes" id="UP000612585"/>
    </source>
</evidence>
<dbReference type="EMBL" id="BOPG01000043">
    <property type="protein sequence ID" value="GIJ58884.1"/>
    <property type="molecule type" value="Genomic_DNA"/>
</dbReference>
<organism evidence="7 8">
    <name type="scientific">Virgisporangium aurantiacum</name>
    <dbReference type="NCBI Taxonomy" id="175570"/>
    <lineage>
        <taxon>Bacteria</taxon>
        <taxon>Bacillati</taxon>
        <taxon>Actinomycetota</taxon>
        <taxon>Actinomycetes</taxon>
        <taxon>Micromonosporales</taxon>
        <taxon>Micromonosporaceae</taxon>
        <taxon>Virgisporangium</taxon>
    </lineage>
</organism>